<protein>
    <submittedName>
        <fullName evidence="2">Uncharacterized protein</fullName>
    </submittedName>
</protein>
<dbReference type="AlphaFoldDB" id="A0A0A8YY92"/>
<sequence>MRLPVLIEKEDEEGQHPGPQVMNPLRTLSRSSFPS</sequence>
<feature type="compositionally biased region" description="Polar residues" evidence="1">
    <location>
        <begin position="26"/>
        <end position="35"/>
    </location>
</feature>
<accession>A0A0A8YY92</accession>
<evidence type="ECO:0000256" key="1">
    <source>
        <dbReference type="SAM" id="MobiDB-lite"/>
    </source>
</evidence>
<proteinExistence type="predicted"/>
<reference evidence="2" key="1">
    <citation type="submission" date="2014-09" db="EMBL/GenBank/DDBJ databases">
        <authorList>
            <person name="Magalhaes I.L.F."/>
            <person name="Oliveira U."/>
            <person name="Santos F.R."/>
            <person name="Vidigal T.H.D.A."/>
            <person name="Brescovit A.D."/>
            <person name="Santos A.J."/>
        </authorList>
    </citation>
    <scope>NUCLEOTIDE SEQUENCE</scope>
    <source>
        <tissue evidence="2">Shoot tissue taken approximately 20 cm above the soil surface</tissue>
    </source>
</reference>
<feature type="region of interest" description="Disordered" evidence="1">
    <location>
        <begin position="1"/>
        <end position="35"/>
    </location>
</feature>
<organism evidence="2">
    <name type="scientific">Arundo donax</name>
    <name type="common">Giant reed</name>
    <name type="synonym">Donax arundinaceus</name>
    <dbReference type="NCBI Taxonomy" id="35708"/>
    <lineage>
        <taxon>Eukaryota</taxon>
        <taxon>Viridiplantae</taxon>
        <taxon>Streptophyta</taxon>
        <taxon>Embryophyta</taxon>
        <taxon>Tracheophyta</taxon>
        <taxon>Spermatophyta</taxon>
        <taxon>Magnoliopsida</taxon>
        <taxon>Liliopsida</taxon>
        <taxon>Poales</taxon>
        <taxon>Poaceae</taxon>
        <taxon>PACMAD clade</taxon>
        <taxon>Arundinoideae</taxon>
        <taxon>Arundineae</taxon>
        <taxon>Arundo</taxon>
    </lineage>
</organism>
<name>A0A0A8YY92_ARUDO</name>
<evidence type="ECO:0000313" key="2">
    <source>
        <dbReference type="EMBL" id="JAD27567.1"/>
    </source>
</evidence>
<dbReference type="EMBL" id="GBRH01270328">
    <property type="protein sequence ID" value="JAD27567.1"/>
    <property type="molecule type" value="Transcribed_RNA"/>
</dbReference>
<reference evidence="2" key="2">
    <citation type="journal article" date="2015" name="Data Brief">
        <title>Shoot transcriptome of the giant reed, Arundo donax.</title>
        <authorList>
            <person name="Barrero R.A."/>
            <person name="Guerrero F.D."/>
            <person name="Moolhuijzen P."/>
            <person name="Goolsby J.A."/>
            <person name="Tidwell J."/>
            <person name="Bellgard S.E."/>
            <person name="Bellgard M.I."/>
        </authorList>
    </citation>
    <scope>NUCLEOTIDE SEQUENCE</scope>
    <source>
        <tissue evidence="2">Shoot tissue taken approximately 20 cm above the soil surface</tissue>
    </source>
</reference>